<keyword evidence="1" id="KW-0732">Signal</keyword>
<keyword evidence="3" id="KW-1185">Reference proteome</keyword>
<dbReference type="EMBL" id="JAPMOU010000002">
    <property type="protein sequence ID" value="MDE1460849.1"/>
    <property type="molecule type" value="Genomic_DNA"/>
</dbReference>
<dbReference type="Proteomes" id="UP001528823">
    <property type="component" value="Unassembled WGS sequence"/>
</dbReference>
<reference evidence="2 3" key="1">
    <citation type="submission" date="2022-11" db="EMBL/GenBank/DDBJ databases">
        <title>Spartinivicinus poritis sp. nov., isolated from scleractinian coral Porites lutea.</title>
        <authorList>
            <person name="Zhang G."/>
            <person name="Cai L."/>
            <person name="Wei Q."/>
        </authorList>
    </citation>
    <scope>NUCLEOTIDE SEQUENCE [LARGE SCALE GENOMIC DNA]</scope>
    <source>
        <strain evidence="2 3">A2-2</strain>
    </source>
</reference>
<protein>
    <submittedName>
        <fullName evidence="2">Transporter substrate-binding domain-containing protein</fullName>
    </submittedName>
</protein>
<sequence length="230" mass="26301">MRYVAGLFLLLILKSHPAYSNQTLVFVALGEGPKYVLQEAYRRLNLSITIELMPAGERALWIANQGIVDGDLIRIANIQARYPNLLMVPTPVYYIEQMVFSKQQDFPVQGWNSLRPYNIGILIGMKIVEDGTKGMTTIGATSYEQLMQLVNLNRVDIGILPRINILMEMKRMQRSKLKILEPPVAVTPLYHYLHKKHHTLVPKLNQVLQAMEQEGIIKKLINQFFVEATQ</sequence>
<dbReference type="RefSeq" id="WP_274687219.1">
    <property type="nucleotide sequence ID" value="NZ_JAPMOU010000002.1"/>
</dbReference>
<evidence type="ECO:0000313" key="3">
    <source>
        <dbReference type="Proteomes" id="UP001528823"/>
    </source>
</evidence>
<gene>
    <name evidence="2" type="ORF">ORQ98_02590</name>
</gene>
<evidence type="ECO:0000313" key="2">
    <source>
        <dbReference type="EMBL" id="MDE1460849.1"/>
    </source>
</evidence>
<accession>A0ABT5U3A8</accession>
<name>A0ABT5U3A8_9GAMM</name>
<dbReference type="Gene3D" id="3.40.190.10">
    <property type="entry name" value="Periplasmic binding protein-like II"/>
    <property type="match status" value="2"/>
</dbReference>
<feature type="chain" id="PRO_5046429994" evidence="1">
    <location>
        <begin position="21"/>
        <end position="230"/>
    </location>
</feature>
<comment type="caution">
    <text evidence="2">The sequence shown here is derived from an EMBL/GenBank/DDBJ whole genome shotgun (WGS) entry which is preliminary data.</text>
</comment>
<dbReference type="SUPFAM" id="SSF53850">
    <property type="entry name" value="Periplasmic binding protein-like II"/>
    <property type="match status" value="1"/>
</dbReference>
<organism evidence="2 3">
    <name type="scientific">Spartinivicinus poritis</name>
    <dbReference type="NCBI Taxonomy" id="2994640"/>
    <lineage>
        <taxon>Bacteria</taxon>
        <taxon>Pseudomonadati</taxon>
        <taxon>Pseudomonadota</taxon>
        <taxon>Gammaproteobacteria</taxon>
        <taxon>Oceanospirillales</taxon>
        <taxon>Zooshikellaceae</taxon>
        <taxon>Spartinivicinus</taxon>
    </lineage>
</organism>
<proteinExistence type="predicted"/>
<evidence type="ECO:0000256" key="1">
    <source>
        <dbReference type="SAM" id="SignalP"/>
    </source>
</evidence>
<feature type="signal peptide" evidence="1">
    <location>
        <begin position="1"/>
        <end position="20"/>
    </location>
</feature>